<feature type="compositionally biased region" description="Gly residues" evidence="1">
    <location>
        <begin position="244"/>
        <end position="261"/>
    </location>
</feature>
<evidence type="ECO:0000313" key="3">
    <source>
        <dbReference type="Proteomes" id="UP001500742"/>
    </source>
</evidence>
<evidence type="ECO:0000256" key="1">
    <source>
        <dbReference type="SAM" id="MobiDB-lite"/>
    </source>
</evidence>
<feature type="region of interest" description="Disordered" evidence="1">
    <location>
        <begin position="165"/>
        <end position="261"/>
    </location>
</feature>
<dbReference type="Proteomes" id="UP001500742">
    <property type="component" value="Unassembled WGS sequence"/>
</dbReference>
<comment type="caution">
    <text evidence="2">The sequence shown here is derived from an EMBL/GenBank/DDBJ whole genome shotgun (WGS) entry which is preliminary data.</text>
</comment>
<gene>
    <name evidence="2" type="ORF">GCM10022210_44870</name>
</gene>
<feature type="compositionally biased region" description="Gly residues" evidence="1">
    <location>
        <begin position="210"/>
        <end position="220"/>
    </location>
</feature>
<keyword evidence="3" id="KW-1185">Reference proteome</keyword>
<feature type="compositionally biased region" description="Gly residues" evidence="1">
    <location>
        <begin position="167"/>
        <end position="186"/>
    </location>
</feature>
<proteinExistence type="predicted"/>
<sequence length="261" mass="29344">MSGLFANKANAQLSIHLGFHIPGPRVYVPAPPPVVVQDQPVYDDDNAQVNYNDNSDDYYYLPEVEAYYSVPNHCYYYNNGNNWVTCAYLPGAYRNYDWRTAVRYEVRGRQPYLHHDIYRERWGGYQGDRGNWGRRFDRRYDGGYAYQNHDNRGWNRGGWGNDHNRGNWGGRPGDGRNGGNWGGQPNQGGNYNRGNWGGQDHGNQNNGGNHNQGGWGGQNQGGQDHSDRNNGGGQPSRNQDHGNRGGGQSFAGNRGGFGVRQ</sequence>
<evidence type="ECO:0000313" key="2">
    <source>
        <dbReference type="EMBL" id="GAA3987283.1"/>
    </source>
</evidence>
<accession>A0ABP7QS89</accession>
<organism evidence="2 3">
    <name type="scientific">Mucilaginibacter dorajii</name>
    <dbReference type="NCBI Taxonomy" id="692994"/>
    <lineage>
        <taxon>Bacteria</taxon>
        <taxon>Pseudomonadati</taxon>
        <taxon>Bacteroidota</taxon>
        <taxon>Sphingobacteriia</taxon>
        <taxon>Sphingobacteriales</taxon>
        <taxon>Sphingobacteriaceae</taxon>
        <taxon>Mucilaginibacter</taxon>
    </lineage>
</organism>
<dbReference type="EMBL" id="BAAAZC010000029">
    <property type="protein sequence ID" value="GAA3987283.1"/>
    <property type="molecule type" value="Genomic_DNA"/>
</dbReference>
<name>A0ABP7QS89_9SPHI</name>
<reference evidence="3" key="1">
    <citation type="journal article" date="2019" name="Int. J. Syst. Evol. Microbiol.">
        <title>The Global Catalogue of Microorganisms (GCM) 10K type strain sequencing project: providing services to taxonomists for standard genome sequencing and annotation.</title>
        <authorList>
            <consortium name="The Broad Institute Genomics Platform"/>
            <consortium name="The Broad Institute Genome Sequencing Center for Infectious Disease"/>
            <person name="Wu L."/>
            <person name="Ma J."/>
        </authorList>
    </citation>
    <scope>NUCLEOTIDE SEQUENCE [LARGE SCALE GENOMIC DNA]</scope>
    <source>
        <strain evidence="3">JCM 16601</strain>
    </source>
</reference>
<protein>
    <submittedName>
        <fullName evidence="2">Uncharacterized protein</fullName>
    </submittedName>
</protein>